<name>A0A150NS05_STRMT</name>
<organism evidence="1 2">
    <name type="scientific">Streptococcus mitis</name>
    <dbReference type="NCBI Taxonomy" id="28037"/>
    <lineage>
        <taxon>Bacteria</taxon>
        <taxon>Bacillati</taxon>
        <taxon>Bacillota</taxon>
        <taxon>Bacilli</taxon>
        <taxon>Lactobacillales</taxon>
        <taxon>Streptococcaceae</taxon>
        <taxon>Streptococcus</taxon>
        <taxon>Streptococcus mitis group</taxon>
    </lineage>
</organism>
<accession>A0A150NS05</accession>
<evidence type="ECO:0000313" key="1">
    <source>
        <dbReference type="EMBL" id="KYF37557.1"/>
    </source>
</evidence>
<proteinExistence type="predicted"/>
<dbReference type="AlphaFoldDB" id="A0A150NS05"/>
<dbReference type="EMBL" id="LROU01000055">
    <property type="protein sequence ID" value="KYF37557.1"/>
    <property type="molecule type" value="Genomic_DNA"/>
</dbReference>
<dbReference type="RefSeq" id="WP_061590155.1">
    <property type="nucleotide sequence ID" value="NZ_LROV01000007.1"/>
</dbReference>
<gene>
    <name evidence="1" type="ORF">SMIM3I_00191</name>
</gene>
<protein>
    <submittedName>
        <fullName evidence="1">Phage protein</fullName>
    </submittedName>
</protein>
<sequence length="133" mass="15184">MTYLTREEFRGLGFDSVENFDQLLQRAEMTIDAYTRDFYSMNSFDTDIEARKKAVKRATAFQIAYLDSSGIMTAEDRQSIASMSVGRTSVSYRTGSQNGSGSLSLAERYNLSRDAENWLRMAGFGFERVDYDR</sequence>
<reference evidence="1 2" key="1">
    <citation type="submission" date="2016-01" db="EMBL/GenBank/DDBJ databases">
        <title>Highly variable Streptococcus oralis 1 are common among viridans streptococci isolated from primates.</title>
        <authorList>
            <person name="Denapaite D."/>
            <person name="Rieger M."/>
            <person name="Koendgen S."/>
            <person name="Brueckner R."/>
            <person name="Ochigava I."/>
            <person name="Kappeler P."/>
            <person name="Maetz-Rensing K."/>
            <person name="Leendertz F."/>
        </authorList>
    </citation>
    <scope>NUCLEOTIDE SEQUENCE [LARGE SCALE GENOMIC DNA]</scope>
    <source>
        <strain evidence="1 2">M3-1</strain>
    </source>
</reference>
<dbReference type="PATRIC" id="fig|28037.235.peg.916"/>
<dbReference type="Proteomes" id="UP000075442">
    <property type="component" value="Unassembled WGS sequence"/>
</dbReference>
<evidence type="ECO:0000313" key="2">
    <source>
        <dbReference type="Proteomes" id="UP000075442"/>
    </source>
</evidence>
<comment type="caution">
    <text evidence="1">The sequence shown here is derived from an EMBL/GenBank/DDBJ whole genome shotgun (WGS) entry which is preliminary data.</text>
</comment>